<evidence type="ECO:0000256" key="1">
    <source>
        <dbReference type="ARBA" id="ARBA00022723"/>
    </source>
</evidence>
<dbReference type="GO" id="GO:0005667">
    <property type="term" value="C:transcription regulator complex"/>
    <property type="evidence" value="ECO:0007669"/>
    <property type="project" value="TreeGrafter"/>
</dbReference>
<dbReference type="Pfam" id="PF00096">
    <property type="entry name" value="zf-C2H2"/>
    <property type="match status" value="1"/>
</dbReference>
<dbReference type="Pfam" id="PF01424">
    <property type="entry name" value="R3H"/>
    <property type="match status" value="1"/>
</dbReference>
<dbReference type="AlphaFoldDB" id="A0A9Q8PC32"/>
<dbReference type="PROSITE" id="PS50157">
    <property type="entry name" value="ZINC_FINGER_C2H2_2"/>
    <property type="match status" value="2"/>
</dbReference>
<dbReference type="InterPro" id="IPR036867">
    <property type="entry name" value="R3H_dom_sf"/>
</dbReference>
<evidence type="ECO:0000256" key="7">
    <source>
        <dbReference type="SAM" id="MobiDB-lite"/>
    </source>
</evidence>
<dbReference type="SUPFAM" id="SSF82708">
    <property type="entry name" value="R3H domain"/>
    <property type="match status" value="1"/>
</dbReference>
<proteinExistence type="predicted"/>
<evidence type="ECO:0000256" key="5">
    <source>
        <dbReference type="ARBA" id="ARBA00044085"/>
    </source>
</evidence>
<reference evidence="10" key="1">
    <citation type="submission" date="2021-12" db="EMBL/GenBank/DDBJ databases">
        <authorList>
            <person name="Zaccaron A."/>
            <person name="Stergiopoulos I."/>
        </authorList>
    </citation>
    <scope>NUCLEOTIDE SEQUENCE</scope>
    <source>
        <strain evidence="10">Race5_Kim</strain>
    </source>
</reference>
<dbReference type="RefSeq" id="XP_047764059.1">
    <property type="nucleotide sequence ID" value="XM_047909458.1"/>
</dbReference>
<organism evidence="10 11">
    <name type="scientific">Passalora fulva</name>
    <name type="common">Tomato leaf mold</name>
    <name type="synonym">Cladosporium fulvum</name>
    <dbReference type="NCBI Taxonomy" id="5499"/>
    <lineage>
        <taxon>Eukaryota</taxon>
        <taxon>Fungi</taxon>
        <taxon>Dikarya</taxon>
        <taxon>Ascomycota</taxon>
        <taxon>Pezizomycotina</taxon>
        <taxon>Dothideomycetes</taxon>
        <taxon>Dothideomycetidae</taxon>
        <taxon>Mycosphaerellales</taxon>
        <taxon>Mycosphaerellaceae</taxon>
        <taxon>Fulvia</taxon>
    </lineage>
</organism>
<feature type="domain" description="C2H2-type" evidence="8">
    <location>
        <begin position="409"/>
        <end position="438"/>
    </location>
</feature>
<feature type="region of interest" description="Disordered" evidence="7">
    <location>
        <begin position="507"/>
        <end position="526"/>
    </location>
</feature>
<dbReference type="GO" id="GO:0000981">
    <property type="term" value="F:DNA-binding transcription factor activity, RNA polymerase II-specific"/>
    <property type="evidence" value="ECO:0007669"/>
    <property type="project" value="TreeGrafter"/>
</dbReference>
<feature type="region of interest" description="Disordered" evidence="7">
    <location>
        <begin position="326"/>
        <end position="349"/>
    </location>
</feature>
<dbReference type="CDD" id="cd02325">
    <property type="entry name" value="R3H"/>
    <property type="match status" value="1"/>
</dbReference>
<dbReference type="PANTHER" id="PTHR14003">
    <property type="entry name" value="TRANSCRIPTIONAL REPRESSOR PROTEIN YY"/>
    <property type="match status" value="1"/>
</dbReference>
<dbReference type="OrthoDB" id="8922241at2759"/>
<evidence type="ECO:0000313" key="11">
    <source>
        <dbReference type="Proteomes" id="UP000756132"/>
    </source>
</evidence>
<dbReference type="SUPFAM" id="SSF57667">
    <property type="entry name" value="beta-beta-alpha zinc fingers"/>
    <property type="match status" value="1"/>
</dbReference>
<name>A0A9Q8PC32_PASFU</name>
<dbReference type="InterPro" id="IPR001374">
    <property type="entry name" value="R3H_dom"/>
</dbReference>
<dbReference type="InterPro" id="IPR013087">
    <property type="entry name" value="Znf_C2H2_type"/>
</dbReference>
<dbReference type="EMBL" id="CP090169">
    <property type="protein sequence ID" value="UJO19693.1"/>
    <property type="molecule type" value="Genomic_DNA"/>
</dbReference>
<keyword evidence="2" id="KW-0677">Repeat</keyword>
<keyword evidence="11" id="KW-1185">Reference proteome</keyword>
<dbReference type="PROSITE" id="PS51061">
    <property type="entry name" value="R3H"/>
    <property type="match status" value="1"/>
</dbReference>
<dbReference type="Proteomes" id="UP000756132">
    <property type="component" value="Chromosome 7"/>
</dbReference>
<feature type="region of interest" description="Disordered" evidence="7">
    <location>
        <begin position="58"/>
        <end position="80"/>
    </location>
</feature>
<reference evidence="10" key="2">
    <citation type="journal article" date="2022" name="Microb. Genom.">
        <title>A chromosome-scale genome assembly of the tomato pathogen Cladosporium fulvum reveals a compartmentalized genome architecture and the presence of a dispensable chromosome.</title>
        <authorList>
            <person name="Zaccaron A.Z."/>
            <person name="Chen L.H."/>
            <person name="Samaras A."/>
            <person name="Stergiopoulos I."/>
        </authorList>
    </citation>
    <scope>NUCLEOTIDE SEQUENCE</scope>
    <source>
        <strain evidence="10">Race5_Kim</strain>
    </source>
</reference>
<dbReference type="GO" id="GO:0000785">
    <property type="term" value="C:chromatin"/>
    <property type="evidence" value="ECO:0007669"/>
    <property type="project" value="TreeGrafter"/>
</dbReference>
<dbReference type="PROSITE" id="PS00028">
    <property type="entry name" value="ZINC_FINGER_C2H2_1"/>
    <property type="match status" value="2"/>
</dbReference>
<dbReference type="PANTHER" id="PTHR14003:SF19">
    <property type="entry name" value="YY2 TRANSCRIPTION FACTOR"/>
    <property type="match status" value="1"/>
</dbReference>
<evidence type="ECO:0000256" key="3">
    <source>
        <dbReference type="ARBA" id="ARBA00022771"/>
    </source>
</evidence>
<feature type="region of interest" description="Disordered" evidence="7">
    <location>
        <begin position="384"/>
        <end position="406"/>
    </location>
</feature>
<keyword evidence="3 6" id="KW-0863">Zinc-finger</keyword>
<feature type="domain" description="C2H2-type" evidence="8">
    <location>
        <begin position="439"/>
        <end position="466"/>
    </location>
</feature>
<dbReference type="InterPro" id="IPR036236">
    <property type="entry name" value="Znf_C2H2_sf"/>
</dbReference>
<keyword evidence="1" id="KW-0479">Metal-binding</keyword>
<protein>
    <recommendedName>
        <fullName evidence="5">C2H2 type master regulator of conidiophore development brlA</fullName>
    </recommendedName>
</protein>
<dbReference type="KEGG" id="ffu:CLAFUR5_10310"/>
<sequence>MAMPPAWDESTMDVNFAAGTTSFDSFSSMNGLVQDLDRFDIDKVLTDSGLHLDELVQAPNGPPLQLKGPPTGELKTHAPRKRKGRLLADLTVDGPETVYEDSDSHHSWTAADNAEEWVTRLRASLTAFRRDRDRVALITTPLQTRQRRKVHSMANIWGLSHMSIGPGREKRMIVCKGALTGSTSRMPVSTGRRWNPCDTWSAGFVNTRVVVFDMLDPNMDSFHVSNVLQGADIAAPLKTTMDYYEMDMNGFTISVAKAFAIFASSEDAAMALLALDGTTPNWNSFTIEGDYVRFPAGFNFNDALLDAFDTLPEAIRLAQVSAEESKRDRAIATGSAPQSESDSDDDTLHSSSLAIARRAPYDGPSAASSLSMDAGYASAGSARSAAISDHSDTSTSRKRKRVPKVAGGFPCRDHGCDKIFDRAGDRTKHEKYHSEGRPNVCTRCGKGFHFPKDLRRHMIVHSGLPTQDAGEQSMPVTIAGARRYSGNEMLHPASCSPPLSESHLKRLYNAGVPSTKRRSSRSTPLE</sequence>
<evidence type="ECO:0000313" key="10">
    <source>
        <dbReference type="EMBL" id="UJO19693.1"/>
    </source>
</evidence>
<accession>A0A9Q8PC32</accession>
<dbReference type="Gene3D" id="3.30.1370.50">
    <property type="entry name" value="R3H-like domain"/>
    <property type="match status" value="1"/>
</dbReference>
<dbReference type="GO" id="GO:0008270">
    <property type="term" value="F:zinc ion binding"/>
    <property type="evidence" value="ECO:0007669"/>
    <property type="project" value="UniProtKB-KW"/>
</dbReference>
<evidence type="ECO:0000256" key="6">
    <source>
        <dbReference type="PROSITE-ProRule" id="PRU00042"/>
    </source>
</evidence>
<feature type="domain" description="R3H" evidence="9">
    <location>
        <begin position="115"/>
        <end position="178"/>
    </location>
</feature>
<keyword evidence="4" id="KW-0862">Zinc</keyword>
<evidence type="ECO:0000256" key="4">
    <source>
        <dbReference type="ARBA" id="ARBA00022833"/>
    </source>
</evidence>
<gene>
    <name evidence="10" type="ORF">CLAFUR5_10310</name>
</gene>
<dbReference type="GeneID" id="71990188"/>
<evidence type="ECO:0000256" key="2">
    <source>
        <dbReference type="ARBA" id="ARBA00022737"/>
    </source>
</evidence>
<evidence type="ECO:0000259" key="9">
    <source>
        <dbReference type="PROSITE" id="PS51061"/>
    </source>
</evidence>
<dbReference type="GO" id="GO:0000978">
    <property type="term" value="F:RNA polymerase II cis-regulatory region sequence-specific DNA binding"/>
    <property type="evidence" value="ECO:0007669"/>
    <property type="project" value="TreeGrafter"/>
</dbReference>
<dbReference type="SMART" id="SM00355">
    <property type="entry name" value="ZnF_C2H2"/>
    <property type="match status" value="2"/>
</dbReference>
<evidence type="ECO:0000259" key="8">
    <source>
        <dbReference type="PROSITE" id="PS50157"/>
    </source>
</evidence>
<dbReference type="Gene3D" id="3.30.160.60">
    <property type="entry name" value="Classic Zinc Finger"/>
    <property type="match status" value="1"/>
</dbReference>